<dbReference type="OrthoDB" id="5144898at2"/>
<keyword evidence="2" id="KW-1185">Reference proteome</keyword>
<dbReference type="RefSeq" id="WP_145226370.1">
    <property type="nucleotide sequence ID" value="NZ_VIVQ01000001.1"/>
</dbReference>
<gene>
    <name evidence="1" type="ORF">BKA23_1194</name>
</gene>
<organism evidence="1 2">
    <name type="scientific">Rudaeicoccus suwonensis</name>
    <dbReference type="NCBI Taxonomy" id="657409"/>
    <lineage>
        <taxon>Bacteria</taxon>
        <taxon>Bacillati</taxon>
        <taxon>Actinomycetota</taxon>
        <taxon>Actinomycetes</taxon>
        <taxon>Micrococcales</taxon>
        <taxon>Dermacoccaceae</taxon>
        <taxon>Rudaeicoccus</taxon>
    </lineage>
</organism>
<name>A0A561E9W1_9MICO</name>
<reference evidence="1 2" key="1">
    <citation type="submission" date="2019-06" db="EMBL/GenBank/DDBJ databases">
        <title>Sequencing the genomes of 1000 actinobacteria strains.</title>
        <authorList>
            <person name="Klenk H.-P."/>
        </authorList>
    </citation>
    <scope>NUCLEOTIDE SEQUENCE [LARGE SCALE GENOMIC DNA]</scope>
    <source>
        <strain evidence="1 2">DSM 19560</strain>
    </source>
</reference>
<protein>
    <submittedName>
        <fullName evidence="1">Uncharacterized protein</fullName>
    </submittedName>
</protein>
<evidence type="ECO:0000313" key="2">
    <source>
        <dbReference type="Proteomes" id="UP000318297"/>
    </source>
</evidence>
<comment type="caution">
    <text evidence="1">The sequence shown here is derived from an EMBL/GenBank/DDBJ whole genome shotgun (WGS) entry which is preliminary data.</text>
</comment>
<proteinExistence type="predicted"/>
<dbReference type="Proteomes" id="UP000318297">
    <property type="component" value="Unassembled WGS sequence"/>
</dbReference>
<dbReference type="AlphaFoldDB" id="A0A561E9W1"/>
<dbReference type="EMBL" id="VIVQ01000001">
    <property type="protein sequence ID" value="TWE12391.1"/>
    <property type="molecule type" value="Genomic_DNA"/>
</dbReference>
<accession>A0A561E9W1</accession>
<evidence type="ECO:0000313" key="1">
    <source>
        <dbReference type="EMBL" id="TWE12391.1"/>
    </source>
</evidence>
<sequence length="172" mass="19013">MALFKARTASLPADVEHALALSRGERVLAFGVDDNSGQFVVATTFRLLAVGDNTLRLDRPWHLVDVGQWQSETFTLTVTWVDHARGDQWTFARQATRLPEAFRERVQASVVLSEPLPLTGPRAKGRVVIRRELSTGELLAQTVLGRSTRGDDPQVQAAVERLTADLKEQVGL</sequence>